<reference evidence="1 2" key="1">
    <citation type="submission" date="2020-07" db="EMBL/GenBank/DDBJ databases">
        <title>Streptomyces isolated from Indian soil.</title>
        <authorList>
            <person name="Mandal S."/>
            <person name="Maiti P.K."/>
        </authorList>
    </citation>
    <scope>NUCLEOTIDE SEQUENCE [LARGE SCALE GENOMIC DNA]</scope>
    <source>
        <strain evidence="1 2">PSKA28</strain>
    </source>
</reference>
<name>A0A7W0ID56_9ACTN</name>
<accession>A0A7W0ID56</accession>
<organism evidence="1 2">
    <name type="scientific">Streptomyces himalayensis subsp. himalayensis</name>
    <dbReference type="NCBI Taxonomy" id="2756131"/>
    <lineage>
        <taxon>Bacteria</taxon>
        <taxon>Bacillati</taxon>
        <taxon>Actinomycetota</taxon>
        <taxon>Actinomycetes</taxon>
        <taxon>Kitasatosporales</taxon>
        <taxon>Streptomycetaceae</taxon>
        <taxon>Streptomyces</taxon>
        <taxon>Streptomyces himalayensis</taxon>
    </lineage>
</organism>
<dbReference type="Proteomes" id="UP000545761">
    <property type="component" value="Unassembled WGS sequence"/>
</dbReference>
<evidence type="ECO:0000313" key="2">
    <source>
        <dbReference type="Proteomes" id="UP000545761"/>
    </source>
</evidence>
<sequence length="38" mass="4030">MPELNPILITGAAGEIGGVSRTMVDMLLEHGHPVRAFV</sequence>
<dbReference type="EMBL" id="JACEHE010000032">
    <property type="protein sequence ID" value="MBA2950766.1"/>
    <property type="molecule type" value="Genomic_DNA"/>
</dbReference>
<dbReference type="Gene3D" id="3.40.50.720">
    <property type="entry name" value="NAD(P)-binding Rossmann-like Domain"/>
    <property type="match status" value="1"/>
</dbReference>
<dbReference type="AlphaFoldDB" id="A0A7W0ID56"/>
<feature type="non-terminal residue" evidence="1">
    <location>
        <position position="38"/>
    </location>
</feature>
<protein>
    <submittedName>
        <fullName evidence="1">Hydroxylase</fullName>
    </submittedName>
</protein>
<evidence type="ECO:0000313" key="1">
    <source>
        <dbReference type="EMBL" id="MBA2950766.1"/>
    </source>
</evidence>
<proteinExistence type="predicted"/>
<gene>
    <name evidence="1" type="ORF">H1D24_34600</name>
</gene>
<comment type="caution">
    <text evidence="1">The sequence shown here is derived from an EMBL/GenBank/DDBJ whole genome shotgun (WGS) entry which is preliminary data.</text>
</comment>